<dbReference type="CDD" id="cd04301">
    <property type="entry name" value="NAT_SF"/>
    <property type="match status" value="1"/>
</dbReference>
<dbReference type="InterPro" id="IPR038764">
    <property type="entry name" value="GNAT_N_AcTrfase_prd"/>
</dbReference>
<organism evidence="2 3">
    <name type="scientific">Alicyclobacillus dauci</name>
    <dbReference type="NCBI Taxonomy" id="1475485"/>
    <lineage>
        <taxon>Bacteria</taxon>
        <taxon>Bacillati</taxon>
        <taxon>Bacillota</taxon>
        <taxon>Bacilli</taxon>
        <taxon>Bacillales</taxon>
        <taxon>Alicyclobacillaceae</taxon>
        <taxon>Alicyclobacillus</taxon>
    </lineage>
</organism>
<dbReference type="SUPFAM" id="SSF55729">
    <property type="entry name" value="Acyl-CoA N-acyltransferases (Nat)"/>
    <property type="match status" value="1"/>
</dbReference>
<dbReference type="InterPro" id="IPR016181">
    <property type="entry name" value="Acyl_CoA_acyltransferase"/>
</dbReference>
<evidence type="ECO:0000313" key="2">
    <source>
        <dbReference type="EMBL" id="WAH37995.1"/>
    </source>
</evidence>
<dbReference type="PANTHER" id="PTHR41700:SF1">
    <property type="entry name" value="N-ACETYLTRANSFERASE DOMAIN-CONTAINING PROTEIN"/>
    <property type="match status" value="1"/>
</dbReference>
<accession>A0ABY6Z564</accession>
<reference evidence="2" key="1">
    <citation type="submission" date="2022-08" db="EMBL/GenBank/DDBJ databases">
        <title>Alicyclobacillus dauci DSM2870, complete genome.</title>
        <authorList>
            <person name="Wang Q."/>
            <person name="Cai R."/>
            <person name="Wang Z."/>
        </authorList>
    </citation>
    <scope>NUCLEOTIDE SEQUENCE</scope>
    <source>
        <strain evidence="2">DSM 28700</strain>
    </source>
</reference>
<evidence type="ECO:0000313" key="3">
    <source>
        <dbReference type="Proteomes" id="UP001164803"/>
    </source>
</evidence>
<dbReference type="EMBL" id="CP104064">
    <property type="protein sequence ID" value="WAH37995.1"/>
    <property type="molecule type" value="Genomic_DNA"/>
</dbReference>
<dbReference type="RefSeq" id="WP_268045535.1">
    <property type="nucleotide sequence ID" value="NZ_CP104064.1"/>
</dbReference>
<name>A0ABY6Z564_9BACL</name>
<dbReference type="InterPro" id="IPR000182">
    <property type="entry name" value="GNAT_dom"/>
</dbReference>
<evidence type="ECO:0000259" key="1">
    <source>
        <dbReference type="PROSITE" id="PS51186"/>
    </source>
</evidence>
<dbReference type="Pfam" id="PF00583">
    <property type="entry name" value="Acetyltransf_1"/>
    <property type="match status" value="1"/>
</dbReference>
<dbReference type="PANTHER" id="PTHR41700">
    <property type="entry name" value="GCN5-RELATED N-ACETYLTRANSFERASE"/>
    <property type="match status" value="1"/>
</dbReference>
<dbReference type="GO" id="GO:0016746">
    <property type="term" value="F:acyltransferase activity"/>
    <property type="evidence" value="ECO:0007669"/>
    <property type="project" value="UniProtKB-KW"/>
</dbReference>
<dbReference type="Gene3D" id="3.40.630.30">
    <property type="match status" value="1"/>
</dbReference>
<dbReference type="PROSITE" id="PS51186">
    <property type="entry name" value="GNAT"/>
    <property type="match status" value="1"/>
</dbReference>
<keyword evidence="2" id="KW-0808">Transferase</keyword>
<dbReference type="EC" id="2.3.1.-" evidence="2"/>
<proteinExistence type="predicted"/>
<protein>
    <submittedName>
        <fullName evidence="2">GNAT family N-acetyltransferase</fullName>
        <ecNumber evidence="2">2.3.1.-</ecNumber>
    </submittedName>
</protein>
<keyword evidence="3" id="KW-1185">Reference proteome</keyword>
<gene>
    <name evidence="2" type="ORF">NZD86_05755</name>
</gene>
<sequence>MSNIVIRQLSTLDQLKNVQELEKRIWGPHSLPIHQTITAVKNGGIILGAFDGPTLVGYLYSFAGFKAGEVYLCSHQMGIDEVYRKQGIGYQLKMAQAKLARDVGYRKIRWTYDPLEAHNAYLNIGKLGAICSDYIENCYGPMNDDLNRGLPSDRFWVTWFTDGNEAISRQNERDRNVSRRYADSIILQSKLQDGMPVAIEFDEIEADKSYLLVPIPTDFQRIKRRSHDLAVEWRMFTRRVFTRAFQTGWTVVDTVRDQEILYYVLQRLG</sequence>
<dbReference type="Proteomes" id="UP001164803">
    <property type="component" value="Chromosome"/>
</dbReference>
<keyword evidence="2" id="KW-0012">Acyltransferase</keyword>
<feature type="domain" description="N-acetyltransferase" evidence="1">
    <location>
        <begin position="4"/>
        <end position="147"/>
    </location>
</feature>